<sequence>MKHTADFKREAVRIALSCGLSRTRVPSDLGIGKSTLAKWIVDYRPAEPGSSGQQADLAR</sequence>
<dbReference type="GO" id="GO:0006313">
    <property type="term" value="P:DNA transposition"/>
    <property type="evidence" value="ECO:0007669"/>
    <property type="project" value="InterPro"/>
</dbReference>
<dbReference type="GO" id="GO:0003677">
    <property type="term" value="F:DNA binding"/>
    <property type="evidence" value="ECO:0007669"/>
    <property type="project" value="InterPro"/>
</dbReference>
<dbReference type="InterPro" id="IPR002514">
    <property type="entry name" value="Transposase_8"/>
</dbReference>
<dbReference type="InterPro" id="IPR009057">
    <property type="entry name" value="Homeodomain-like_sf"/>
</dbReference>
<evidence type="ECO:0000313" key="2">
    <source>
        <dbReference type="Proteomes" id="UP000029448"/>
    </source>
</evidence>
<accession>A0A094YGE3</accession>
<name>A0A094YGE3_9PROT</name>
<dbReference type="Pfam" id="PF01527">
    <property type="entry name" value="HTH_Tnp_1"/>
    <property type="match status" value="1"/>
</dbReference>
<keyword evidence="2" id="KW-1185">Reference proteome</keyword>
<dbReference type="SUPFAM" id="SSF46689">
    <property type="entry name" value="Homeodomain-like"/>
    <property type="match status" value="1"/>
</dbReference>
<dbReference type="PATRIC" id="fig|104102.7.peg.3219"/>
<reference evidence="1 2" key="1">
    <citation type="submission" date="2014-06" db="EMBL/GenBank/DDBJ databases">
        <title>Functional and comparative genomic analyses of the Drosophila gut microbiota identify candidate symbiosis factors.</title>
        <authorList>
            <person name="Newell P.D."/>
            <person name="Chaston J.M."/>
            <person name="Douglas A.E."/>
        </authorList>
    </citation>
    <scope>NUCLEOTIDE SEQUENCE [LARGE SCALE GENOMIC DNA]</scope>
    <source>
        <strain evidence="1 2">DmCS_006</strain>
    </source>
</reference>
<proteinExistence type="predicted"/>
<organism evidence="1 2">
    <name type="scientific">Acetobacter tropicalis</name>
    <dbReference type="NCBI Taxonomy" id="104102"/>
    <lineage>
        <taxon>Bacteria</taxon>
        <taxon>Pseudomonadati</taxon>
        <taxon>Pseudomonadota</taxon>
        <taxon>Alphaproteobacteria</taxon>
        <taxon>Acetobacterales</taxon>
        <taxon>Acetobacteraceae</taxon>
        <taxon>Acetobacter</taxon>
    </lineage>
</organism>
<dbReference type="EMBL" id="JOKM01000104">
    <property type="protein sequence ID" value="KGB21105.1"/>
    <property type="molecule type" value="Genomic_DNA"/>
</dbReference>
<dbReference type="Gene3D" id="1.10.10.60">
    <property type="entry name" value="Homeodomain-like"/>
    <property type="match status" value="1"/>
</dbReference>
<dbReference type="Proteomes" id="UP000029448">
    <property type="component" value="Unassembled WGS sequence"/>
</dbReference>
<gene>
    <name evidence="1" type="ORF">AtDm6_3265</name>
</gene>
<protein>
    <submittedName>
        <fullName evidence="1">Mobile element protein</fullName>
    </submittedName>
</protein>
<evidence type="ECO:0000313" key="1">
    <source>
        <dbReference type="EMBL" id="KGB21105.1"/>
    </source>
</evidence>
<dbReference type="GO" id="GO:0004803">
    <property type="term" value="F:transposase activity"/>
    <property type="evidence" value="ECO:0007669"/>
    <property type="project" value="InterPro"/>
</dbReference>
<dbReference type="AlphaFoldDB" id="A0A094YGE3"/>
<comment type="caution">
    <text evidence="1">The sequence shown here is derived from an EMBL/GenBank/DDBJ whole genome shotgun (WGS) entry which is preliminary data.</text>
</comment>
<dbReference type="STRING" id="104102.AtDm6_3265"/>